<sequence length="324" mass="36020">MAIVREFVFFGGKGGVGKTTVSCAYALKCARAGLDTLVVSTDPAHSTADVFDQEFGDEPRPVEGHDGLSAMEIDPDEEVSEHLMETKRALADQVSPAMVNEIDKQIELAHQTPGAYEAALFDRFIGVMRDSDHDRVVFDTAPTGGALRLLSLPEFLDDWIARLIDKRTESIDLYERAAIGGREARRRIDDDPIIERLCERKEMFEFAGHALRERATFFLVMNPDELSLRETDRALDDLDEYGLSVGGLLINRLTPDPDDGEDGRGARYLRERCANERERVATVREEFAPPVRGTIETRVAEIKGDLLAEVAAELDIEVATEPTP</sequence>
<dbReference type="NCBIfam" id="TIGR00345">
    <property type="entry name" value="GET3_arsA_TRC40"/>
    <property type="match status" value="1"/>
</dbReference>
<dbReference type="EMBL" id="AOMC01000112">
    <property type="protein sequence ID" value="EMA43918.1"/>
    <property type="molecule type" value="Genomic_DNA"/>
</dbReference>
<organism evidence="3 4">
    <name type="scientific">Halococcus morrhuae DSM 1307</name>
    <dbReference type="NCBI Taxonomy" id="931277"/>
    <lineage>
        <taxon>Archaea</taxon>
        <taxon>Methanobacteriati</taxon>
        <taxon>Methanobacteriota</taxon>
        <taxon>Stenosarchaea group</taxon>
        <taxon>Halobacteria</taxon>
        <taxon>Halobacteriales</taxon>
        <taxon>Halococcaceae</taxon>
        <taxon>Halococcus</taxon>
    </lineage>
</organism>
<dbReference type="PANTHER" id="PTHR10803:SF3">
    <property type="entry name" value="ATPASE GET3"/>
    <property type="match status" value="1"/>
</dbReference>
<dbReference type="Proteomes" id="UP000011568">
    <property type="component" value="Unassembled WGS sequence"/>
</dbReference>
<dbReference type="InterPro" id="IPR016300">
    <property type="entry name" value="ATPase_ArsA/GET3"/>
</dbReference>
<evidence type="ECO:0000313" key="4">
    <source>
        <dbReference type="Proteomes" id="UP000011568"/>
    </source>
</evidence>
<protein>
    <submittedName>
        <fullName evidence="3">Arsenical pump-driving ATPase</fullName>
    </submittedName>
</protein>
<dbReference type="CDD" id="cd02035">
    <property type="entry name" value="ArsA"/>
    <property type="match status" value="1"/>
</dbReference>
<reference evidence="3 4" key="1">
    <citation type="journal article" date="2014" name="PLoS Genet.">
        <title>Phylogenetically driven sequencing of extremely halophilic archaea reveals strategies for static and dynamic osmo-response.</title>
        <authorList>
            <person name="Becker E.A."/>
            <person name="Seitzer P.M."/>
            <person name="Tritt A."/>
            <person name="Larsen D."/>
            <person name="Krusor M."/>
            <person name="Yao A.I."/>
            <person name="Wu D."/>
            <person name="Madern D."/>
            <person name="Eisen J.A."/>
            <person name="Darling A.E."/>
            <person name="Facciotti M.T."/>
        </authorList>
    </citation>
    <scope>NUCLEOTIDE SEQUENCE [LARGE SCALE GENOMIC DNA]</scope>
    <source>
        <strain evidence="3 4">DSM 1307</strain>
    </source>
</reference>
<dbReference type="AlphaFoldDB" id="M0MF01"/>
<proteinExistence type="inferred from homology"/>
<dbReference type="PANTHER" id="PTHR10803">
    <property type="entry name" value="ARSENICAL PUMP-DRIVING ATPASE ARSENITE-TRANSLOCATING ATPASE"/>
    <property type="match status" value="1"/>
</dbReference>
<dbReference type="GO" id="GO:0005524">
    <property type="term" value="F:ATP binding"/>
    <property type="evidence" value="ECO:0007669"/>
    <property type="project" value="InterPro"/>
</dbReference>
<dbReference type="InterPro" id="IPR025723">
    <property type="entry name" value="ArsA/GET3_ATPase-like"/>
</dbReference>
<dbReference type="eggNOG" id="arCOG02849">
    <property type="taxonomic scope" value="Archaea"/>
</dbReference>
<dbReference type="Pfam" id="PF02374">
    <property type="entry name" value="ArsA_ATPase"/>
    <property type="match status" value="1"/>
</dbReference>
<dbReference type="SUPFAM" id="SSF52540">
    <property type="entry name" value="P-loop containing nucleoside triphosphate hydrolases"/>
    <property type="match status" value="1"/>
</dbReference>
<name>M0MF01_HALMO</name>
<gene>
    <name evidence="3" type="ORF">C448_09230</name>
</gene>
<comment type="similarity">
    <text evidence="1">Belongs to the arsA ATPase family.</text>
</comment>
<dbReference type="PATRIC" id="fig|931277.6.peg.1814"/>
<evidence type="ECO:0000256" key="1">
    <source>
        <dbReference type="ARBA" id="ARBA00011040"/>
    </source>
</evidence>
<evidence type="ECO:0000259" key="2">
    <source>
        <dbReference type="Pfam" id="PF02374"/>
    </source>
</evidence>
<dbReference type="InterPro" id="IPR027417">
    <property type="entry name" value="P-loop_NTPase"/>
</dbReference>
<dbReference type="Gene3D" id="3.40.50.300">
    <property type="entry name" value="P-loop containing nucleotide triphosphate hydrolases"/>
    <property type="match status" value="1"/>
</dbReference>
<accession>M0MF01</accession>
<keyword evidence="4" id="KW-1185">Reference proteome</keyword>
<dbReference type="STRING" id="931277.C448_09230"/>
<comment type="caution">
    <text evidence="3">The sequence shown here is derived from an EMBL/GenBank/DDBJ whole genome shotgun (WGS) entry which is preliminary data.</text>
</comment>
<feature type="domain" description="ArsA/GET3 Anion-transporting ATPase-like" evidence="2">
    <location>
        <begin position="6"/>
        <end position="304"/>
    </location>
</feature>
<evidence type="ECO:0000313" key="3">
    <source>
        <dbReference type="EMBL" id="EMA43918.1"/>
    </source>
</evidence>
<dbReference type="GO" id="GO:0016887">
    <property type="term" value="F:ATP hydrolysis activity"/>
    <property type="evidence" value="ECO:0007669"/>
    <property type="project" value="InterPro"/>
</dbReference>